<dbReference type="InterPro" id="IPR012375">
    <property type="entry name" value="Glu_synth_lsu_1"/>
</dbReference>
<dbReference type="Gene3D" id="3.60.20.10">
    <property type="entry name" value="Glutamine Phosphoribosylpyrophosphate, subunit 1, domain 1"/>
    <property type="match status" value="1"/>
</dbReference>
<dbReference type="Pfam" id="PF00310">
    <property type="entry name" value="GATase_2"/>
    <property type="match status" value="1"/>
</dbReference>
<dbReference type="InterPro" id="IPR029055">
    <property type="entry name" value="Ntn_hydrolases_N"/>
</dbReference>
<evidence type="ECO:0000259" key="2">
    <source>
        <dbReference type="PROSITE" id="PS51278"/>
    </source>
</evidence>
<dbReference type="CDD" id="cd01907">
    <property type="entry name" value="GlxB"/>
    <property type="match status" value="1"/>
</dbReference>
<dbReference type="OrthoDB" id="9770094at2"/>
<sequence>MKAPERYYDFQKDISGCGVFGVIDTKRGLIPGQVPIDGMACMHDRGNGLGGGFAAYGIYPEHAEEYALHLMCDHKQALDKAREIIFAYFDVEHDEPIPTRQTPVITDPPTVWRFFATPRADCPQDCRGLPEEDYVVALVMKINTTVAGAYIFSSGKNMGAFKGVGYPEDIAEFFRVDEYSAYLWTAHNRFPTNTPGWWGGAHPFTLLDWSIVHNGEISSYGINRRWLCENDYLCTMMTDTEVVAYELDLLVRKHGLSRRMASKVFAPPFWDEIERMPKSEQDVYSALRMTYGSGMLNGPFAILVGNSKGLWGLNDRIKLRPLLVAEKGDQVFMSSEESAVRKVSPELDRVWMPKAGEPVIVDLEA</sequence>
<proteinExistence type="predicted"/>
<protein>
    <submittedName>
        <fullName evidence="3">Glutamate synthase domain-containing protein 1</fullName>
    </submittedName>
</protein>
<evidence type="ECO:0000313" key="4">
    <source>
        <dbReference type="Proteomes" id="UP000190027"/>
    </source>
</evidence>
<dbReference type="InterPro" id="IPR017932">
    <property type="entry name" value="GATase_2_dom"/>
</dbReference>
<dbReference type="EMBL" id="FUYC01000003">
    <property type="protein sequence ID" value="SKA78642.1"/>
    <property type="molecule type" value="Genomic_DNA"/>
</dbReference>
<dbReference type="PROSITE" id="PS51278">
    <property type="entry name" value="GATASE_TYPE_2"/>
    <property type="match status" value="1"/>
</dbReference>
<organism evidence="3 4">
    <name type="scientific">Paucidesulfovibrio gracilis DSM 16080</name>
    <dbReference type="NCBI Taxonomy" id="1121449"/>
    <lineage>
        <taxon>Bacteria</taxon>
        <taxon>Pseudomonadati</taxon>
        <taxon>Thermodesulfobacteriota</taxon>
        <taxon>Desulfovibrionia</taxon>
        <taxon>Desulfovibrionales</taxon>
        <taxon>Desulfovibrionaceae</taxon>
        <taxon>Paucidesulfovibrio</taxon>
    </lineage>
</organism>
<accession>A0A1T4WMS4</accession>
<dbReference type="AlphaFoldDB" id="A0A1T4WMS4"/>
<dbReference type="STRING" id="1121449.SAMN02745704_01171"/>
<dbReference type="SUPFAM" id="SSF56235">
    <property type="entry name" value="N-terminal nucleophile aminohydrolases (Ntn hydrolases)"/>
    <property type="match status" value="1"/>
</dbReference>
<keyword evidence="4" id="KW-1185">Reference proteome</keyword>
<dbReference type="RefSeq" id="WP_078716733.1">
    <property type="nucleotide sequence ID" value="NZ_FUYC01000003.1"/>
</dbReference>
<reference evidence="3 4" key="1">
    <citation type="submission" date="2017-02" db="EMBL/GenBank/DDBJ databases">
        <authorList>
            <person name="Peterson S.W."/>
        </authorList>
    </citation>
    <scope>NUCLEOTIDE SEQUENCE [LARGE SCALE GENOMIC DNA]</scope>
    <source>
        <strain evidence="3 4">DSM 16080</strain>
    </source>
</reference>
<dbReference type="PIRSF" id="PIRSF018774">
    <property type="entry name" value="GOGAT_lg_dom1"/>
    <property type="match status" value="1"/>
</dbReference>
<dbReference type="Proteomes" id="UP000190027">
    <property type="component" value="Unassembled WGS sequence"/>
</dbReference>
<feature type="active site" description="For GATase activity" evidence="1">
    <location>
        <position position="17"/>
    </location>
</feature>
<name>A0A1T4WMS4_9BACT</name>
<feature type="domain" description="Glutamine amidotransferase type-2" evidence="2">
    <location>
        <begin position="17"/>
        <end position="364"/>
    </location>
</feature>
<gene>
    <name evidence="3" type="ORF">SAMN02745704_01171</name>
</gene>
<evidence type="ECO:0000313" key="3">
    <source>
        <dbReference type="EMBL" id="SKA78642.1"/>
    </source>
</evidence>
<evidence type="ECO:0000256" key="1">
    <source>
        <dbReference type="PIRSR" id="PIRSR018774-1"/>
    </source>
</evidence>